<evidence type="ECO:0000313" key="2">
    <source>
        <dbReference type="EMBL" id="CAH2069894.1"/>
    </source>
</evidence>
<dbReference type="SUPFAM" id="SSF81383">
    <property type="entry name" value="F-box domain"/>
    <property type="match status" value="1"/>
</dbReference>
<accession>A0AAU9SPC3</accession>
<sequence length="378" mass="42440">MAVSSCSYSSSWSDLLPELIDVVFNNLDDAGDILNCATVCASWRYSSSAVYTRKFVPSLFVSSLSHLSADEETQFSDQFRILSPRNLGNNQRWVCGGTRGFLLTVNVSFPFQVNLQNPFTNTVVSLPPLISFEDAQRLLQSQAIFQDSQTLKNFVKKAVSSTSLLDPDWVVVVIYNTDGKLAFCRRGDEQWTDLDSDHVASSVDDIVFCNGVFFAIDRIGEIYQCELNPNNPKAVPLCSASPFRYDPCKKYFAESDFGKLWVVLKKLELNDDCDFTVFFEIYEFSPETKEWTVVRSLRGKALFLSPQGGCIAVLAGETGSRGFIKDNSVYFVDGNEASVGSGSPNLSVFEWDSKQIKKLYQPRSWNCEMFWVTPTDVE</sequence>
<dbReference type="Pfam" id="PF03478">
    <property type="entry name" value="Beta-prop_KIB1-4"/>
    <property type="match status" value="1"/>
</dbReference>
<evidence type="ECO:0000259" key="1">
    <source>
        <dbReference type="Pfam" id="PF03478"/>
    </source>
</evidence>
<dbReference type="PANTHER" id="PTHR44259">
    <property type="entry name" value="OS07G0183000 PROTEIN-RELATED"/>
    <property type="match status" value="1"/>
</dbReference>
<organism evidence="2 3">
    <name type="scientific">Thlaspi arvense</name>
    <name type="common">Field penny-cress</name>
    <dbReference type="NCBI Taxonomy" id="13288"/>
    <lineage>
        <taxon>Eukaryota</taxon>
        <taxon>Viridiplantae</taxon>
        <taxon>Streptophyta</taxon>
        <taxon>Embryophyta</taxon>
        <taxon>Tracheophyta</taxon>
        <taxon>Spermatophyta</taxon>
        <taxon>Magnoliopsida</taxon>
        <taxon>eudicotyledons</taxon>
        <taxon>Gunneridae</taxon>
        <taxon>Pentapetalae</taxon>
        <taxon>rosids</taxon>
        <taxon>malvids</taxon>
        <taxon>Brassicales</taxon>
        <taxon>Brassicaceae</taxon>
        <taxon>Thlaspideae</taxon>
        <taxon>Thlaspi</taxon>
    </lineage>
</organism>
<feature type="domain" description="KIB1-4 beta-propeller" evidence="1">
    <location>
        <begin position="90"/>
        <end position="342"/>
    </location>
</feature>
<dbReference type="SUPFAM" id="SSF69304">
    <property type="entry name" value="Tricorn protease N-terminal domain"/>
    <property type="match status" value="1"/>
</dbReference>
<dbReference type="InterPro" id="IPR005174">
    <property type="entry name" value="KIB1-4_b-propeller"/>
</dbReference>
<keyword evidence="3" id="KW-1185">Reference proteome</keyword>
<dbReference type="EMBL" id="OU466862">
    <property type="protein sequence ID" value="CAH2069894.1"/>
    <property type="molecule type" value="Genomic_DNA"/>
</dbReference>
<reference evidence="2 3" key="1">
    <citation type="submission" date="2022-03" db="EMBL/GenBank/DDBJ databases">
        <authorList>
            <person name="Nunn A."/>
            <person name="Chopra R."/>
            <person name="Nunn A."/>
            <person name="Contreras Garrido A."/>
        </authorList>
    </citation>
    <scope>NUCLEOTIDE SEQUENCE [LARGE SCALE GENOMIC DNA]</scope>
</reference>
<protein>
    <recommendedName>
        <fullName evidence="1">KIB1-4 beta-propeller domain-containing protein</fullName>
    </recommendedName>
</protein>
<dbReference type="AlphaFoldDB" id="A0AAU9SPC3"/>
<gene>
    <name evidence="2" type="ORF">TAV2_LOCUS19440</name>
</gene>
<proteinExistence type="predicted"/>
<dbReference type="InterPro" id="IPR050942">
    <property type="entry name" value="F-box_BR-signaling"/>
</dbReference>
<dbReference type="PANTHER" id="PTHR44259:SF111">
    <property type="entry name" value="OS04G0167600 PROTEIN"/>
    <property type="match status" value="1"/>
</dbReference>
<dbReference type="Proteomes" id="UP000836841">
    <property type="component" value="Chromosome 6"/>
</dbReference>
<name>A0AAU9SPC3_THLAR</name>
<dbReference type="InterPro" id="IPR036047">
    <property type="entry name" value="F-box-like_dom_sf"/>
</dbReference>
<evidence type="ECO:0000313" key="3">
    <source>
        <dbReference type="Proteomes" id="UP000836841"/>
    </source>
</evidence>